<proteinExistence type="predicted"/>
<dbReference type="Proteomes" id="UP000298061">
    <property type="component" value="Unassembled WGS sequence"/>
</dbReference>
<evidence type="ECO:0008006" key="4">
    <source>
        <dbReference type="Google" id="ProtNLM"/>
    </source>
</evidence>
<evidence type="ECO:0000256" key="1">
    <source>
        <dbReference type="SAM" id="MobiDB-lite"/>
    </source>
</evidence>
<dbReference type="EMBL" id="SFCI01002889">
    <property type="protein sequence ID" value="TFY73414.1"/>
    <property type="molecule type" value="Genomic_DNA"/>
</dbReference>
<keyword evidence="3" id="KW-1185">Reference proteome</keyword>
<organism evidence="2 3">
    <name type="scientific">Hericium alpestre</name>
    <dbReference type="NCBI Taxonomy" id="135208"/>
    <lineage>
        <taxon>Eukaryota</taxon>
        <taxon>Fungi</taxon>
        <taxon>Dikarya</taxon>
        <taxon>Basidiomycota</taxon>
        <taxon>Agaricomycotina</taxon>
        <taxon>Agaricomycetes</taxon>
        <taxon>Russulales</taxon>
        <taxon>Hericiaceae</taxon>
        <taxon>Hericium</taxon>
    </lineage>
</organism>
<sequence>MDVLLQGMQEQDPESDGDPAQRELYGDQEGNVNSPDLIYPADVGDPYQTGSNVAVWPGGKIWISPCWSPSCHRRGQPTRPAMEAHASPLWSRLPAELHLAVIDLLAPSPASLAALCQTSKSIHALALPALLHVRFSRSALPAFTDIHPARDPAILPRPPRLPR</sequence>
<dbReference type="AlphaFoldDB" id="A0A4Y9ZG69"/>
<dbReference type="SUPFAM" id="SSF81383">
    <property type="entry name" value="F-box domain"/>
    <property type="match status" value="1"/>
</dbReference>
<feature type="region of interest" description="Disordered" evidence="1">
    <location>
        <begin position="1"/>
        <end position="32"/>
    </location>
</feature>
<evidence type="ECO:0000313" key="2">
    <source>
        <dbReference type="EMBL" id="TFY73414.1"/>
    </source>
</evidence>
<name>A0A4Y9ZG69_9AGAM</name>
<evidence type="ECO:0000313" key="3">
    <source>
        <dbReference type="Proteomes" id="UP000298061"/>
    </source>
</evidence>
<comment type="caution">
    <text evidence="2">The sequence shown here is derived from an EMBL/GenBank/DDBJ whole genome shotgun (WGS) entry which is preliminary data.</text>
</comment>
<dbReference type="InterPro" id="IPR036047">
    <property type="entry name" value="F-box-like_dom_sf"/>
</dbReference>
<protein>
    <recommendedName>
        <fullName evidence="4">F-box domain-containing protein</fullName>
    </recommendedName>
</protein>
<accession>A0A4Y9ZG69</accession>
<reference evidence="2 3" key="1">
    <citation type="submission" date="2019-02" db="EMBL/GenBank/DDBJ databases">
        <title>Genome sequencing of the rare red list fungi Hericium alpestre (H. flagellum).</title>
        <authorList>
            <person name="Buettner E."/>
            <person name="Kellner H."/>
        </authorList>
    </citation>
    <scope>NUCLEOTIDE SEQUENCE [LARGE SCALE GENOMIC DNA]</scope>
    <source>
        <strain evidence="2 3">DSM 108284</strain>
    </source>
</reference>
<gene>
    <name evidence="2" type="ORF">EWM64_g10598</name>
</gene>